<reference evidence="2" key="1">
    <citation type="submission" date="2006-10" db="EMBL/GenBank/DDBJ databases">
        <title>Complete sequence of Solibacter usitatus Ellin6076.</title>
        <authorList>
            <consortium name="US DOE Joint Genome Institute"/>
            <person name="Copeland A."/>
            <person name="Lucas S."/>
            <person name="Lapidus A."/>
            <person name="Barry K."/>
            <person name="Detter J.C."/>
            <person name="Glavina del Rio T."/>
            <person name="Hammon N."/>
            <person name="Israni S."/>
            <person name="Dalin E."/>
            <person name="Tice H."/>
            <person name="Pitluck S."/>
            <person name="Thompson L.S."/>
            <person name="Brettin T."/>
            <person name="Bruce D."/>
            <person name="Han C."/>
            <person name="Tapia R."/>
            <person name="Gilna P."/>
            <person name="Schmutz J."/>
            <person name="Larimer F."/>
            <person name="Land M."/>
            <person name="Hauser L."/>
            <person name="Kyrpides N."/>
            <person name="Mikhailova N."/>
            <person name="Janssen P.H."/>
            <person name="Kuske C.R."/>
            <person name="Richardson P."/>
        </authorList>
    </citation>
    <scope>NUCLEOTIDE SEQUENCE</scope>
    <source>
        <strain evidence="2">Ellin6076</strain>
    </source>
</reference>
<evidence type="ECO:0000256" key="1">
    <source>
        <dbReference type="SAM" id="SignalP"/>
    </source>
</evidence>
<dbReference type="AlphaFoldDB" id="Q02B61"/>
<sequence length="196" mass="19830" precursor="true">MKKILLSSTLLVSCILICNGGSALAQQAVTVPSGALVRVRTLDPIDINSAQPGMRFRGSLADPVKNMNGSVLIPRGAPVQLSVVSVRKEGRLKGRDRIDVKVDSISANGRSLPVMSSVAESRGNKQGRNTLRDVGIGAGAGGLIGGLVGGGTGLAVGALVGGGGGTAVAAATQKSRLTIPAESVLSFQLQSPLRVK</sequence>
<feature type="chain" id="PRO_5004163988" evidence="1">
    <location>
        <begin position="26"/>
        <end position="196"/>
    </location>
</feature>
<evidence type="ECO:0000313" key="2">
    <source>
        <dbReference type="EMBL" id="ABJ81705.1"/>
    </source>
</evidence>
<proteinExistence type="predicted"/>
<dbReference type="eggNOG" id="COG2823">
    <property type="taxonomic scope" value="Bacteria"/>
</dbReference>
<dbReference type="KEGG" id="sus:Acid_0704"/>
<dbReference type="STRING" id="234267.Acid_0704"/>
<feature type="signal peptide" evidence="1">
    <location>
        <begin position="1"/>
        <end position="25"/>
    </location>
</feature>
<protein>
    <submittedName>
        <fullName evidence="2">Uncharacterized protein</fullName>
    </submittedName>
</protein>
<accession>Q02B61</accession>
<organism evidence="2">
    <name type="scientific">Solibacter usitatus (strain Ellin6076)</name>
    <dbReference type="NCBI Taxonomy" id="234267"/>
    <lineage>
        <taxon>Bacteria</taxon>
        <taxon>Pseudomonadati</taxon>
        <taxon>Acidobacteriota</taxon>
        <taxon>Terriglobia</taxon>
        <taxon>Bryobacterales</taxon>
        <taxon>Solibacteraceae</taxon>
        <taxon>Candidatus Solibacter</taxon>
    </lineage>
</organism>
<dbReference type="InParanoid" id="Q02B61"/>
<dbReference type="EMBL" id="CP000473">
    <property type="protein sequence ID" value="ABJ81705.1"/>
    <property type="molecule type" value="Genomic_DNA"/>
</dbReference>
<dbReference type="OrthoDB" id="117359at2"/>
<gene>
    <name evidence="2" type="ordered locus">Acid_0704</name>
</gene>
<keyword evidence="1" id="KW-0732">Signal</keyword>
<dbReference type="HOGENOM" id="CLU_1389409_0_0_0"/>
<name>Q02B61_SOLUE</name>